<dbReference type="PANTHER" id="PTHR43808">
    <property type="entry name" value="ACETYLORNITHINE DEACETYLASE"/>
    <property type="match status" value="1"/>
</dbReference>
<dbReference type="PATRIC" id="fig|2041.4.peg.1180"/>
<dbReference type="InterPro" id="IPR010174">
    <property type="entry name" value="Succinyl-DAP_deSuclase_DapE"/>
</dbReference>
<dbReference type="Proteomes" id="UP000067689">
    <property type="component" value="Chromosome"/>
</dbReference>
<evidence type="ECO:0000256" key="12">
    <source>
        <dbReference type="ARBA" id="ARBA00023285"/>
    </source>
</evidence>
<sequence>MAVLDPTRDIVQLTADLCDIASESLDEAEIADAVEAVLLAAPHLTVVRDGHTLVARTDLGRAERVVIAGHLDTVPANDNFPTRLDGDTLWGLGTCDMKGGVAVALQLAATVAEPVRDVTYVFYEAEEIAARFNGLGRLARERPELLAGDFAILMEPSVASVEAGCQGTIRVDVVTRGERAHAARSWTGHNAIHDAAEVLVRLRDYEPRRVVIDGLEYRDGLNAVGISGGVAGNVVPDLAIVTVNYRFAPDRSEDEALAHLREVFDGFELTVTDSAPGALPGLDQPAAAAFVETLGAEPRPKFGWTDVAQFTQLGIPAVNYGPGDPIYAHKQDEHVPVAHLRSVEDALRRWLTA</sequence>
<dbReference type="Pfam" id="PF01546">
    <property type="entry name" value="Peptidase_M20"/>
    <property type="match status" value="1"/>
</dbReference>
<dbReference type="GO" id="GO:0009014">
    <property type="term" value="F:succinyl-diaminopimelate desuccinylase activity"/>
    <property type="evidence" value="ECO:0007669"/>
    <property type="project" value="UniProtKB-UniRule"/>
</dbReference>
<dbReference type="PANTHER" id="PTHR43808:SF31">
    <property type="entry name" value="N-ACETYL-L-CITRULLINE DEACETYLASE"/>
    <property type="match status" value="1"/>
</dbReference>
<evidence type="ECO:0000256" key="14">
    <source>
        <dbReference type="NCBIfam" id="TIGR01900"/>
    </source>
</evidence>
<keyword evidence="12" id="KW-0170">Cobalt</keyword>
<keyword evidence="6" id="KW-0028">Amino-acid biosynthesis</keyword>
<dbReference type="FunFam" id="3.30.70.360:FF:000011">
    <property type="entry name" value="Succinyl-diaminopimelate desuccinylase"/>
    <property type="match status" value="1"/>
</dbReference>
<dbReference type="RefSeq" id="WP_067855773.1">
    <property type="nucleotide sequence ID" value="NZ_CP011502.1"/>
</dbReference>
<dbReference type="InterPro" id="IPR050072">
    <property type="entry name" value="Peptidase_M20A"/>
</dbReference>
<dbReference type="NCBIfam" id="TIGR01900">
    <property type="entry name" value="dapE-gram_pos"/>
    <property type="match status" value="1"/>
</dbReference>
<name>A0A0U4D7Q2_9ACTN</name>
<evidence type="ECO:0000256" key="8">
    <source>
        <dbReference type="ARBA" id="ARBA00022801"/>
    </source>
</evidence>
<comment type="cofactor">
    <cofactor evidence="2">
        <name>Zn(2+)</name>
        <dbReference type="ChEBI" id="CHEBI:29105"/>
    </cofactor>
</comment>
<dbReference type="Pfam" id="PF07687">
    <property type="entry name" value="M20_dimer"/>
    <property type="match status" value="1"/>
</dbReference>
<proteinExistence type="predicted"/>
<evidence type="ECO:0000256" key="4">
    <source>
        <dbReference type="ARBA" id="ARBA00011738"/>
    </source>
</evidence>
<dbReference type="AlphaFoldDB" id="A0A0U4D7Q2"/>
<evidence type="ECO:0000313" key="17">
    <source>
        <dbReference type="Proteomes" id="UP000067689"/>
    </source>
</evidence>
<dbReference type="InterPro" id="IPR011650">
    <property type="entry name" value="Peptidase_M20_dimer"/>
</dbReference>
<evidence type="ECO:0000256" key="5">
    <source>
        <dbReference type="ARBA" id="ARBA00011921"/>
    </source>
</evidence>
<dbReference type="Gene3D" id="3.40.630.10">
    <property type="entry name" value="Zn peptidases"/>
    <property type="match status" value="1"/>
</dbReference>
<evidence type="ECO:0000313" key="16">
    <source>
        <dbReference type="EMBL" id="ALX04226.1"/>
    </source>
</evidence>
<dbReference type="Gene3D" id="3.30.70.360">
    <property type="match status" value="1"/>
</dbReference>
<evidence type="ECO:0000256" key="11">
    <source>
        <dbReference type="ARBA" id="ARBA00023154"/>
    </source>
</evidence>
<keyword evidence="17" id="KW-1185">Reference proteome</keyword>
<dbReference type="SUPFAM" id="SSF53187">
    <property type="entry name" value="Zn-dependent exopeptidases"/>
    <property type="match status" value="1"/>
</dbReference>
<dbReference type="EC" id="3.5.1.18" evidence="5 14"/>
<comment type="pathway">
    <text evidence="3">Amino-acid biosynthesis; L-lysine biosynthesis via DAP pathway; LL-2,6-diaminopimelate from (S)-tetrahydrodipicolinate (succinylase route): step 3/3.</text>
</comment>
<feature type="domain" description="Peptidase M20 dimerisation" evidence="15">
    <location>
        <begin position="167"/>
        <end position="264"/>
    </location>
</feature>
<evidence type="ECO:0000256" key="13">
    <source>
        <dbReference type="ARBA" id="ARBA00051301"/>
    </source>
</evidence>
<keyword evidence="10" id="KW-0220">Diaminopimelate biosynthesis</keyword>
<dbReference type="GO" id="GO:0008777">
    <property type="term" value="F:acetylornithine deacetylase activity"/>
    <property type="evidence" value="ECO:0007669"/>
    <property type="project" value="TreeGrafter"/>
</dbReference>
<evidence type="ECO:0000256" key="9">
    <source>
        <dbReference type="ARBA" id="ARBA00022833"/>
    </source>
</evidence>
<dbReference type="OrthoDB" id="9809784at2"/>
<keyword evidence="8" id="KW-0378">Hydrolase</keyword>
<evidence type="ECO:0000256" key="3">
    <source>
        <dbReference type="ARBA" id="ARBA00005130"/>
    </source>
</evidence>
<dbReference type="EMBL" id="CP011502">
    <property type="protein sequence ID" value="ALX04226.1"/>
    <property type="molecule type" value="Genomic_DNA"/>
</dbReference>
<evidence type="ECO:0000256" key="10">
    <source>
        <dbReference type="ARBA" id="ARBA00022915"/>
    </source>
</evidence>
<evidence type="ECO:0000256" key="7">
    <source>
        <dbReference type="ARBA" id="ARBA00022723"/>
    </source>
</evidence>
<keyword evidence="9" id="KW-0862">Zinc</keyword>
<dbReference type="KEGG" id="aer:AERYTH_05680"/>
<dbReference type="GO" id="GO:0046872">
    <property type="term" value="F:metal ion binding"/>
    <property type="evidence" value="ECO:0007669"/>
    <property type="project" value="UniProtKB-KW"/>
</dbReference>
<accession>A0A0U4D7Q2</accession>
<evidence type="ECO:0000256" key="6">
    <source>
        <dbReference type="ARBA" id="ARBA00022605"/>
    </source>
</evidence>
<dbReference type="GO" id="GO:0019877">
    <property type="term" value="P:diaminopimelate biosynthetic process"/>
    <property type="evidence" value="ECO:0007669"/>
    <property type="project" value="UniProtKB-KW"/>
</dbReference>
<evidence type="ECO:0000256" key="2">
    <source>
        <dbReference type="ARBA" id="ARBA00001947"/>
    </source>
</evidence>
<protein>
    <recommendedName>
        <fullName evidence="5 14">Succinyl-diaminopimelate desuccinylase</fullName>
        <ecNumber evidence="5 14">3.5.1.18</ecNumber>
    </recommendedName>
</protein>
<dbReference type="InterPro" id="IPR002933">
    <property type="entry name" value="Peptidase_M20"/>
</dbReference>
<organism evidence="16 17">
    <name type="scientific">Aeromicrobium erythreum</name>
    <dbReference type="NCBI Taxonomy" id="2041"/>
    <lineage>
        <taxon>Bacteria</taxon>
        <taxon>Bacillati</taxon>
        <taxon>Actinomycetota</taxon>
        <taxon>Actinomycetes</taxon>
        <taxon>Propionibacteriales</taxon>
        <taxon>Nocardioidaceae</taxon>
        <taxon>Aeromicrobium</taxon>
    </lineage>
</organism>
<gene>
    <name evidence="16" type="ORF">AERYTH_05680</name>
</gene>
<reference evidence="16 17" key="1">
    <citation type="journal article" date="1991" name="Int. J. Syst. Bacteriol.">
        <title>Description of the erythromycin-producing bacterium Arthrobacter sp. strain NRRL B-3381 as Aeromicrobium erythreum gen. nov., sp. nov.</title>
        <authorList>
            <person name="Miller E.S."/>
            <person name="Woese C.R."/>
            <person name="Brenner S."/>
        </authorList>
    </citation>
    <scope>NUCLEOTIDE SEQUENCE [LARGE SCALE GENOMIC DNA]</scope>
    <source>
        <strain evidence="16 17">AR18</strain>
    </source>
</reference>
<comment type="catalytic activity">
    <reaction evidence="13">
        <text>N-succinyl-(2S,6S)-2,6-diaminopimelate + H2O = (2S,6S)-2,6-diaminopimelate + succinate</text>
        <dbReference type="Rhea" id="RHEA:22608"/>
        <dbReference type="ChEBI" id="CHEBI:15377"/>
        <dbReference type="ChEBI" id="CHEBI:30031"/>
        <dbReference type="ChEBI" id="CHEBI:57609"/>
        <dbReference type="ChEBI" id="CHEBI:58087"/>
        <dbReference type="EC" id="3.5.1.18"/>
    </reaction>
</comment>
<keyword evidence="11" id="KW-0457">Lysine biosynthesis</keyword>
<dbReference type="SUPFAM" id="SSF55031">
    <property type="entry name" value="Bacterial exopeptidase dimerisation domain"/>
    <property type="match status" value="1"/>
</dbReference>
<dbReference type="GO" id="GO:0009089">
    <property type="term" value="P:lysine biosynthetic process via diaminopimelate"/>
    <property type="evidence" value="ECO:0007669"/>
    <property type="project" value="UniProtKB-UniRule"/>
</dbReference>
<evidence type="ECO:0000259" key="15">
    <source>
        <dbReference type="Pfam" id="PF07687"/>
    </source>
</evidence>
<comment type="cofactor">
    <cofactor evidence="1">
        <name>Co(2+)</name>
        <dbReference type="ChEBI" id="CHEBI:48828"/>
    </cofactor>
</comment>
<dbReference type="STRING" id="2041.AERYTH_05680"/>
<evidence type="ECO:0000256" key="1">
    <source>
        <dbReference type="ARBA" id="ARBA00001941"/>
    </source>
</evidence>
<dbReference type="InterPro" id="IPR036264">
    <property type="entry name" value="Bact_exopeptidase_dim_dom"/>
</dbReference>
<dbReference type="GO" id="GO:0006526">
    <property type="term" value="P:L-arginine biosynthetic process"/>
    <property type="evidence" value="ECO:0007669"/>
    <property type="project" value="TreeGrafter"/>
</dbReference>
<comment type="subunit">
    <text evidence="4">Homodimer.</text>
</comment>
<keyword evidence="7" id="KW-0479">Metal-binding</keyword>